<dbReference type="GO" id="GO:0070497">
    <property type="term" value="F:6-carboxytetrahydropterin synthase activity"/>
    <property type="evidence" value="ECO:0007669"/>
    <property type="project" value="UniProtKB-EC"/>
</dbReference>
<gene>
    <name evidence="11" type="ORF">NIES593_04180</name>
</gene>
<dbReference type="OrthoDB" id="9804698at2"/>
<evidence type="ECO:0000256" key="4">
    <source>
        <dbReference type="ARBA" id="ARBA00012982"/>
    </source>
</evidence>
<evidence type="ECO:0000256" key="10">
    <source>
        <dbReference type="ARBA" id="ARBA00048807"/>
    </source>
</evidence>
<comment type="caution">
    <text evidence="11">The sequence shown here is derived from an EMBL/GenBank/DDBJ whole genome shotgun (WGS) entry which is preliminary data.</text>
</comment>
<dbReference type="FunFam" id="3.30.479.10:FF:000003">
    <property type="entry name" value="6-pyruvoyl tetrahydrobiopterin synthase"/>
    <property type="match status" value="1"/>
</dbReference>
<dbReference type="Pfam" id="PF01242">
    <property type="entry name" value="PTPS"/>
    <property type="match status" value="2"/>
</dbReference>
<comment type="cofactor">
    <cofactor evidence="1">
        <name>Zn(2+)</name>
        <dbReference type="ChEBI" id="CHEBI:29105"/>
    </cofactor>
</comment>
<dbReference type="AlphaFoldDB" id="A0A1U7HPS1"/>
<evidence type="ECO:0000256" key="3">
    <source>
        <dbReference type="ARBA" id="ARBA00008900"/>
    </source>
</evidence>
<evidence type="ECO:0000256" key="1">
    <source>
        <dbReference type="ARBA" id="ARBA00001947"/>
    </source>
</evidence>
<dbReference type="InterPro" id="IPR038418">
    <property type="entry name" value="6-PTP_synth/QueD_sf"/>
</dbReference>
<dbReference type="RefSeq" id="WP_073598392.1">
    <property type="nucleotide sequence ID" value="NZ_MRCB01000003.1"/>
</dbReference>
<keyword evidence="7" id="KW-0862">Zinc</keyword>
<protein>
    <recommendedName>
        <fullName evidence="5">6-carboxy-5,6,7,8-tetrahydropterin synthase</fullName>
        <ecNumber evidence="4">4.1.2.50</ecNumber>
    </recommendedName>
    <alternativeName>
        <fullName evidence="9">Queuosine biosynthesis protein QueD</fullName>
    </alternativeName>
</protein>
<dbReference type="GO" id="GO:0046872">
    <property type="term" value="F:metal ion binding"/>
    <property type="evidence" value="ECO:0007669"/>
    <property type="project" value="UniProtKB-KW"/>
</dbReference>
<evidence type="ECO:0000256" key="8">
    <source>
        <dbReference type="ARBA" id="ARBA00023239"/>
    </source>
</evidence>
<dbReference type="SUPFAM" id="SSF55620">
    <property type="entry name" value="Tetrahydrobiopterin biosynthesis enzymes-like"/>
    <property type="match status" value="2"/>
</dbReference>
<evidence type="ECO:0000256" key="9">
    <source>
        <dbReference type="ARBA" id="ARBA00031449"/>
    </source>
</evidence>
<dbReference type="STRING" id="1921803.NIES593_04180"/>
<dbReference type="Proteomes" id="UP000186868">
    <property type="component" value="Unassembled WGS sequence"/>
</dbReference>
<sequence>MQCVIHRRAQFSASHRYWLPELDEAENWERFGAGSRFPGHGHNYVLYVSLAGEIDEYGMVQNLSNVKRVIQQEVTSQLDYAYLNDVWSEFQQTLPTTENIARVIWQRLAPHLPLVNIQLFEHPDLWADYKGNGMEATLTVKTHFSAAHQLALPELSQEENNEIYGKCARPNGHGHNYHLEVSVVGEIDPRTGMIVDLGDLQKAIDDYVVEPFDHTFLNKDIPHFAKVVPTAENIALYIAQLLQQPIRELGAELEKVKLIESPNNSCEIYCRQLAEGTTNLQTKKPALAAR</sequence>
<evidence type="ECO:0000256" key="7">
    <source>
        <dbReference type="ARBA" id="ARBA00022833"/>
    </source>
</evidence>
<dbReference type="EMBL" id="MRCB01000003">
    <property type="protein sequence ID" value="OKH25548.1"/>
    <property type="molecule type" value="Genomic_DNA"/>
</dbReference>
<dbReference type="InterPro" id="IPR007115">
    <property type="entry name" value="6-PTP_synth/QueD"/>
</dbReference>
<keyword evidence="8" id="KW-0456">Lyase</keyword>
<keyword evidence="12" id="KW-1185">Reference proteome</keyword>
<dbReference type="UniPathway" id="UPA00391"/>
<dbReference type="PANTHER" id="PTHR12589:SF7">
    <property type="entry name" value="6-PYRUVOYL TETRAHYDROBIOPTERIN SYNTHASE"/>
    <property type="match status" value="1"/>
</dbReference>
<organism evidence="11 12">
    <name type="scientific">Hydrococcus rivularis NIES-593</name>
    <dbReference type="NCBI Taxonomy" id="1921803"/>
    <lineage>
        <taxon>Bacteria</taxon>
        <taxon>Bacillati</taxon>
        <taxon>Cyanobacteriota</taxon>
        <taxon>Cyanophyceae</taxon>
        <taxon>Pleurocapsales</taxon>
        <taxon>Hydrococcaceae</taxon>
        <taxon>Hydrococcus</taxon>
    </lineage>
</organism>
<accession>A0A1U7HPS1</accession>
<evidence type="ECO:0000256" key="2">
    <source>
        <dbReference type="ARBA" id="ARBA00005061"/>
    </source>
</evidence>
<comment type="catalytic activity">
    <reaction evidence="10">
        <text>7,8-dihydroneopterin 3'-triphosphate + H2O = 6-carboxy-5,6,7,8-tetrahydropterin + triphosphate + acetaldehyde + 2 H(+)</text>
        <dbReference type="Rhea" id="RHEA:27966"/>
        <dbReference type="ChEBI" id="CHEBI:15343"/>
        <dbReference type="ChEBI" id="CHEBI:15377"/>
        <dbReference type="ChEBI" id="CHEBI:15378"/>
        <dbReference type="ChEBI" id="CHEBI:18036"/>
        <dbReference type="ChEBI" id="CHEBI:58462"/>
        <dbReference type="ChEBI" id="CHEBI:61032"/>
        <dbReference type="EC" id="4.1.2.50"/>
    </reaction>
</comment>
<comment type="pathway">
    <text evidence="2">Purine metabolism; 7-cyano-7-deazaguanine biosynthesis.</text>
</comment>
<dbReference type="EC" id="4.1.2.50" evidence="4"/>
<evidence type="ECO:0000256" key="5">
    <source>
        <dbReference type="ARBA" id="ARBA00018141"/>
    </source>
</evidence>
<keyword evidence="6" id="KW-0479">Metal-binding</keyword>
<proteinExistence type="inferred from homology"/>
<name>A0A1U7HPS1_9CYAN</name>
<reference evidence="11 12" key="1">
    <citation type="submission" date="2016-11" db="EMBL/GenBank/DDBJ databases">
        <title>Draft Genome Sequences of Nine Cyanobacterial Strains from Diverse Habitats.</title>
        <authorList>
            <person name="Zhu T."/>
            <person name="Hou S."/>
            <person name="Lu X."/>
            <person name="Hess W.R."/>
        </authorList>
    </citation>
    <scope>NUCLEOTIDE SEQUENCE [LARGE SCALE GENOMIC DNA]</scope>
    <source>
        <strain evidence="11 12">NIES-593</strain>
    </source>
</reference>
<comment type="similarity">
    <text evidence="3">Belongs to the PTPS family. QueD subfamily.</text>
</comment>
<evidence type="ECO:0000313" key="12">
    <source>
        <dbReference type="Proteomes" id="UP000186868"/>
    </source>
</evidence>
<evidence type="ECO:0000313" key="11">
    <source>
        <dbReference type="EMBL" id="OKH25548.1"/>
    </source>
</evidence>
<dbReference type="Gene3D" id="3.30.479.10">
    <property type="entry name" value="6-pyruvoyl tetrahydropterin synthase/QueD"/>
    <property type="match status" value="2"/>
</dbReference>
<evidence type="ECO:0000256" key="6">
    <source>
        <dbReference type="ARBA" id="ARBA00022723"/>
    </source>
</evidence>
<dbReference type="PANTHER" id="PTHR12589">
    <property type="entry name" value="PYRUVOYL TETRAHYDROBIOPTERIN SYNTHASE"/>
    <property type="match status" value="1"/>
</dbReference>